<dbReference type="InterPro" id="IPR000866">
    <property type="entry name" value="AhpC/TSA"/>
</dbReference>
<evidence type="ECO:0000313" key="4">
    <source>
        <dbReference type="Proteomes" id="UP000548867"/>
    </source>
</evidence>
<dbReference type="SUPFAM" id="SSF52833">
    <property type="entry name" value="Thioredoxin-like"/>
    <property type="match status" value="1"/>
</dbReference>
<evidence type="ECO:0000259" key="2">
    <source>
        <dbReference type="PROSITE" id="PS51352"/>
    </source>
</evidence>
<evidence type="ECO:0000313" key="3">
    <source>
        <dbReference type="EMBL" id="MBB3953946.1"/>
    </source>
</evidence>
<dbReference type="AlphaFoldDB" id="A0A7W6CJ00"/>
<accession>A0A7W6CJ00</accession>
<keyword evidence="4" id="KW-1185">Reference proteome</keyword>
<dbReference type="Gene3D" id="3.40.30.10">
    <property type="entry name" value="Glutaredoxin"/>
    <property type="match status" value="1"/>
</dbReference>
<feature type="domain" description="Thioredoxin" evidence="2">
    <location>
        <begin position="25"/>
        <end position="180"/>
    </location>
</feature>
<dbReference type="PROSITE" id="PS51352">
    <property type="entry name" value="THIOREDOXIN_2"/>
    <property type="match status" value="1"/>
</dbReference>
<feature type="signal peptide" evidence="1">
    <location>
        <begin position="1"/>
        <end position="23"/>
    </location>
</feature>
<protein>
    <recommendedName>
        <fullName evidence="2">Thioredoxin domain-containing protein</fullName>
    </recommendedName>
</protein>
<dbReference type="Proteomes" id="UP000548867">
    <property type="component" value="Unassembled WGS sequence"/>
</dbReference>
<dbReference type="PANTHER" id="PTHR43640:SF1">
    <property type="entry name" value="THIOREDOXIN-DEPENDENT PEROXIREDOXIN"/>
    <property type="match status" value="1"/>
</dbReference>
<gene>
    <name evidence="3" type="ORF">GGR38_000873</name>
</gene>
<dbReference type="GO" id="GO:0016491">
    <property type="term" value="F:oxidoreductase activity"/>
    <property type="evidence" value="ECO:0007669"/>
    <property type="project" value="InterPro"/>
</dbReference>
<name>A0A7W6CJ00_9SPHN</name>
<evidence type="ECO:0000256" key="1">
    <source>
        <dbReference type="SAM" id="SignalP"/>
    </source>
</evidence>
<feature type="chain" id="PRO_5030836366" description="Thioredoxin domain-containing protein" evidence="1">
    <location>
        <begin position="24"/>
        <end position="205"/>
    </location>
</feature>
<reference evidence="3 4" key="1">
    <citation type="submission" date="2020-08" db="EMBL/GenBank/DDBJ databases">
        <title>Genomic Encyclopedia of Type Strains, Phase IV (KMG-IV): sequencing the most valuable type-strain genomes for metagenomic binning, comparative biology and taxonomic classification.</title>
        <authorList>
            <person name="Goeker M."/>
        </authorList>
    </citation>
    <scope>NUCLEOTIDE SEQUENCE [LARGE SCALE GENOMIC DNA]</scope>
    <source>
        <strain evidence="3 4">DSM 27057</strain>
    </source>
</reference>
<comment type="caution">
    <text evidence="3">The sequence shown here is derived from an EMBL/GenBank/DDBJ whole genome shotgun (WGS) entry which is preliminary data.</text>
</comment>
<dbReference type="InterPro" id="IPR013766">
    <property type="entry name" value="Thioredoxin_domain"/>
</dbReference>
<proteinExistence type="predicted"/>
<dbReference type="PANTHER" id="PTHR43640">
    <property type="entry name" value="OS07G0260300 PROTEIN"/>
    <property type="match status" value="1"/>
</dbReference>
<dbReference type="Pfam" id="PF00578">
    <property type="entry name" value="AhpC-TSA"/>
    <property type="match status" value="1"/>
</dbReference>
<keyword evidence="1" id="KW-0732">Signal</keyword>
<dbReference type="InterPro" id="IPR036249">
    <property type="entry name" value="Thioredoxin-like_sf"/>
</dbReference>
<dbReference type="InterPro" id="IPR047262">
    <property type="entry name" value="PRX-like1"/>
</dbReference>
<sequence length="205" mass="22104">MKRNFLSTALFLGLAAGPVTALADVHVGDVAPNFTLTDMHGKEVSLNRFKGKFIVLEWTNPECPFVRKHYGSGHMQALQRTYTKRGVTWLSINSGAPGREGYRTPETALATAAQQKAAPSDVLLDPKGVVGHLYGATTTPHMFLIGRDGKLLYMGGIDSIPTNRVEDLPQAKNYIAAALDEALAGKPITTKAAMPYGCSVKYALK</sequence>
<organism evidence="3 4">
    <name type="scientific">Novosphingobium sediminicola</name>
    <dbReference type="NCBI Taxonomy" id="563162"/>
    <lineage>
        <taxon>Bacteria</taxon>
        <taxon>Pseudomonadati</taxon>
        <taxon>Pseudomonadota</taxon>
        <taxon>Alphaproteobacteria</taxon>
        <taxon>Sphingomonadales</taxon>
        <taxon>Sphingomonadaceae</taxon>
        <taxon>Novosphingobium</taxon>
    </lineage>
</organism>
<dbReference type="EMBL" id="JACIDX010000003">
    <property type="protein sequence ID" value="MBB3953946.1"/>
    <property type="molecule type" value="Genomic_DNA"/>
</dbReference>
<dbReference type="RefSeq" id="WP_183623070.1">
    <property type="nucleotide sequence ID" value="NZ_JACIDX010000003.1"/>
</dbReference>
<dbReference type="GO" id="GO:0016209">
    <property type="term" value="F:antioxidant activity"/>
    <property type="evidence" value="ECO:0007669"/>
    <property type="project" value="InterPro"/>
</dbReference>